<evidence type="ECO:0000256" key="2">
    <source>
        <dbReference type="ARBA" id="ARBA00001947"/>
    </source>
</evidence>
<dbReference type="InterPro" id="IPR005850">
    <property type="entry name" value="GalP_Utransf_C"/>
</dbReference>
<accession>A0ABS9TG59</accession>
<dbReference type="PANTHER" id="PTHR11943:SF1">
    <property type="entry name" value="GALACTOSE-1-PHOSPHATE URIDYLYLTRANSFERASE"/>
    <property type="match status" value="1"/>
</dbReference>
<comment type="catalytic activity">
    <reaction evidence="1 14">
        <text>alpha-D-galactose 1-phosphate + UDP-alpha-D-glucose = alpha-D-glucose 1-phosphate + UDP-alpha-D-galactose</text>
        <dbReference type="Rhea" id="RHEA:13989"/>
        <dbReference type="ChEBI" id="CHEBI:58336"/>
        <dbReference type="ChEBI" id="CHEBI:58601"/>
        <dbReference type="ChEBI" id="CHEBI:58885"/>
        <dbReference type="ChEBI" id="CHEBI:66914"/>
        <dbReference type="EC" id="2.7.7.12"/>
    </reaction>
</comment>
<dbReference type="Proteomes" id="UP001299970">
    <property type="component" value="Unassembled WGS sequence"/>
</dbReference>
<keyword evidence="8 14" id="KW-0548">Nucleotidyltransferase</keyword>
<evidence type="ECO:0000256" key="3">
    <source>
        <dbReference type="ARBA" id="ARBA00004947"/>
    </source>
</evidence>
<keyword evidence="11 14" id="KW-0299">Galactose metabolism</keyword>
<evidence type="ECO:0000256" key="9">
    <source>
        <dbReference type="ARBA" id="ARBA00022723"/>
    </source>
</evidence>
<proteinExistence type="inferred from homology"/>
<dbReference type="Pfam" id="PF01087">
    <property type="entry name" value="GalP_UDP_transf"/>
    <property type="match status" value="1"/>
</dbReference>
<evidence type="ECO:0000256" key="8">
    <source>
        <dbReference type="ARBA" id="ARBA00022695"/>
    </source>
</evidence>
<evidence type="ECO:0000256" key="13">
    <source>
        <dbReference type="NCBIfam" id="TIGR00209"/>
    </source>
</evidence>
<keyword evidence="9 14" id="KW-0479">Metal-binding</keyword>
<feature type="domain" description="Galactose-1-phosphate uridyl transferase C-terminal" evidence="16">
    <location>
        <begin position="229"/>
        <end position="334"/>
    </location>
</feature>
<keyword evidence="18" id="KW-1185">Reference proteome</keyword>
<comment type="cofactor">
    <cofactor evidence="2">
        <name>Zn(2+)</name>
        <dbReference type="ChEBI" id="CHEBI:29105"/>
    </cofactor>
</comment>
<evidence type="ECO:0000256" key="12">
    <source>
        <dbReference type="ARBA" id="ARBA00023277"/>
    </source>
</evidence>
<dbReference type="PIRSF" id="PIRSF000808">
    <property type="entry name" value="GalT"/>
    <property type="match status" value="1"/>
</dbReference>
<protein>
    <recommendedName>
        <fullName evidence="6 13">Galactose-1-phosphate uridylyltransferase</fullName>
        <ecNumber evidence="5 13">2.7.7.12</ecNumber>
    </recommendedName>
</protein>
<organism evidence="17 18">
    <name type="scientific">Pseudonocardia alaniniphila</name>
    <dbReference type="NCBI Taxonomy" id="75291"/>
    <lineage>
        <taxon>Bacteria</taxon>
        <taxon>Bacillati</taxon>
        <taxon>Actinomycetota</taxon>
        <taxon>Actinomycetes</taxon>
        <taxon>Pseudonocardiales</taxon>
        <taxon>Pseudonocardiaceae</taxon>
        <taxon>Pseudonocardia</taxon>
    </lineage>
</organism>
<dbReference type="NCBIfam" id="TIGR00209">
    <property type="entry name" value="galT_1"/>
    <property type="match status" value="1"/>
</dbReference>
<dbReference type="InterPro" id="IPR019779">
    <property type="entry name" value="GalP_UDPtransf1_His-AS"/>
</dbReference>
<gene>
    <name evidence="17" type="primary">galT</name>
    <name evidence="17" type="ORF">MMF94_17655</name>
</gene>
<reference evidence="17 18" key="1">
    <citation type="submission" date="2022-03" db="EMBL/GenBank/DDBJ databases">
        <title>Pseudonocardia alaer sp. nov., a novel actinomycete isolated from reed forest soil.</title>
        <authorList>
            <person name="Wang L."/>
        </authorList>
    </citation>
    <scope>NUCLEOTIDE SEQUENCE [LARGE SCALE GENOMIC DNA]</scope>
    <source>
        <strain evidence="17 18">Y-16303</strain>
    </source>
</reference>
<dbReference type="Pfam" id="PF02744">
    <property type="entry name" value="GalP_UDP_tr_C"/>
    <property type="match status" value="1"/>
</dbReference>
<dbReference type="GO" id="GO:0008108">
    <property type="term" value="F:UDP-glucose:hexose-1-phosphate uridylyltransferase activity"/>
    <property type="evidence" value="ECO:0007669"/>
    <property type="project" value="UniProtKB-EC"/>
</dbReference>
<evidence type="ECO:0000256" key="14">
    <source>
        <dbReference type="RuleBase" id="RU000506"/>
    </source>
</evidence>
<dbReference type="EMBL" id="JAKXMK010000014">
    <property type="protein sequence ID" value="MCH6167516.1"/>
    <property type="molecule type" value="Genomic_DNA"/>
</dbReference>
<dbReference type="InterPro" id="IPR001937">
    <property type="entry name" value="GalP_UDPtransf1"/>
</dbReference>
<evidence type="ECO:0000259" key="15">
    <source>
        <dbReference type="Pfam" id="PF01087"/>
    </source>
</evidence>
<evidence type="ECO:0000256" key="6">
    <source>
        <dbReference type="ARBA" id="ARBA00016340"/>
    </source>
</evidence>
<dbReference type="InterPro" id="IPR005849">
    <property type="entry name" value="GalP_Utransf_N"/>
</dbReference>
<evidence type="ECO:0000256" key="4">
    <source>
        <dbReference type="ARBA" id="ARBA00010951"/>
    </source>
</evidence>
<dbReference type="PANTHER" id="PTHR11943">
    <property type="entry name" value="GALACTOSE-1-PHOSPHATE URIDYLYLTRANSFERASE"/>
    <property type="match status" value="1"/>
</dbReference>
<sequence>MSGSSTAHRVRRTQAQMADGRELFYFDDTEPYVSGGASRVVPDTRDLPTVQHGSIMRFDVLTGEWVTIAAHRMDRTFLPPAEHCPLDPTRPGREPTEVPASDYDVVVFENRFPSFAQDIAVDVAPEVDGNPLWPQRPAVGRCEVVLFTSDHNSSFSALPVERVRTVIEAWADRTAELSAMPGIDEVFPFENRGKEIGVTLEHPHGQIYAYPFVTPRTAQLLARSAEHRQRTGRDLMGDVLDSERKAGTRIVLEGRHFTAFVPAAARWPVEAHLVPHRAVPDFAALADAERDELAVLYRDLLQRFSGYFGELPPYIAGWHQAPVHTGRDLTRLHLRLFSLRRAPGKLKYLAGSESGAGAWINDAAPERIAQRLREVGTT</sequence>
<feature type="domain" description="Galactose-1-phosphate uridyl transferase N-terminal" evidence="15">
    <location>
        <begin position="55"/>
        <end position="213"/>
    </location>
</feature>
<keyword evidence="10" id="KW-0862">Zinc</keyword>
<dbReference type="InterPro" id="IPR036265">
    <property type="entry name" value="HIT-like_sf"/>
</dbReference>
<dbReference type="PROSITE" id="PS00117">
    <property type="entry name" value="GAL_P_UDP_TRANSF_I"/>
    <property type="match status" value="1"/>
</dbReference>
<evidence type="ECO:0000256" key="10">
    <source>
        <dbReference type="ARBA" id="ARBA00022833"/>
    </source>
</evidence>
<name>A0ABS9TG59_9PSEU</name>
<evidence type="ECO:0000256" key="5">
    <source>
        <dbReference type="ARBA" id="ARBA00012384"/>
    </source>
</evidence>
<comment type="caution">
    <text evidence="17">The sequence shown here is derived from an EMBL/GenBank/DDBJ whole genome shotgun (WGS) entry which is preliminary data.</text>
</comment>
<evidence type="ECO:0000256" key="11">
    <source>
        <dbReference type="ARBA" id="ARBA00023144"/>
    </source>
</evidence>
<keyword evidence="7 14" id="KW-0808">Transferase</keyword>
<dbReference type="SUPFAM" id="SSF54197">
    <property type="entry name" value="HIT-like"/>
    <property type="match status" value="2"/>
</dbReference>
<comment type="similarity">
    <text evidence="4 14">Belongs to the galactose-1-phosphate uridylyltransferase type 1 family.</text>
</comment>
<evidence type="ECO:0000256" key="7">
    <source>
        <dbReference type="ARBA" id="ARBA00022679"/>
    </source>
</evidence>
<dbReference type="EC" id="2.7.7.12" evidence="5 13"/>
<dbReference type="RefSeq" id="WP_241037937.1">
    <property type="nucleotide sequence ID" value="NZ_BAAAJF010000005.1"/>
</dbReference>
<keyword evidence="12 14" id="KW-0119">Carbohydrate metabolism</keyword>
<dbReference type="Gene3D" id="3.30.428.10">
    <property type="entry name" value="HIT-like"/>
    <property type="match status" value="2"/>
</dbReference>
<evidence type="ECO:0000256" key="1">
    <source>
        <dbReference type="ARBA" id="ARBA00001107"/>
    </source>
</evidence>
<evidence type="ECO:0000313" key="18">
    <source>
        <dbReference type="Proteomes" id="UP001299970"/>
    </source>
</evidence>
<evidence type="ECO:0000259" key="16">
    <source>
        <dbReference type="Pfam" id="PF02744"/>
    </source>
</evidence>
<evidence type="ECO:0000313" key="17">
    <source>
        <dbReference type="EMBL" id="MCH6167516.1"/>
    </source>
</evidence>
<comment type="pathway">
    <text evidence="3 14">Carbohydrate metabolism; galactose metabolism.</text>
</comment>